<evidence type="ECO:0000256" key="2">
    <source>
        <dbReference type="ARBA" id="ARBA00022741"/>
    </source>
</evidence>
<evidence type="ECO:0000256" key="5">
    <source>
        <dbReference type="ARBA" id="ARBA00023137"/>
    </source>
</evidence>
<keyword evidence="2" id="KW-0547">Nucleotide-binding</keyword>
<evidence type="ECO:0000256" key="1">
    <source>
        <dbReference type="ARBA" id="ARBA00022679"/>
    </source>
</evidence>
<keyword evidence="10" id="KW-1185">Reference proteome</keyword>
<dbReference type="InterPro" id="IPR027417">
    <property type="entry name" value="P-loop_NTPase"/>
</dbReference>
<keyword evidence="7" id="KW-1133">Transmembrane helix</keyword>
<evidence type="ECO:0000256" key="3">
    <source>
        <dbReference type="ARBA" id="ARBA00022777"/>
    </source>
</evidence>
<gene>
    <name evidence="9" type="ordered locus">MODMU_2689</name>
</gene>
<feature type="region of interest" description="Disordered" evidence="6">
    <location>
        <begin position="446"/>
        <end position="497"/>
    </location>
</feature>
<keyword evidence="3 9" id="KW-0418">Kinase</keyword>
<feature type="compositionally biased region" description="Basic and acidic residues" evidence="6">
    <location>
        <begin position="471"/>
        <end position="487"/>
    </location>
</feature>
<dbReference type="PANTHER" id="PTHR32309">
    <property type="entry name" value="TYROSINE-PROTEIN KINASE"/>
    <property type="match status" value="1"/>
</dbReference>
<dbReference type="Proteomes" id="UP000006461">
    <property type="component" value="Chromosome"/>
</dbReference>
<evidence type="ECO:0000313" key="9">
    <source>
        <dbReference type="EMBL" id="CCH88118.1"/>
    </source>
</evidence>
<feature type="domain" description="AAA" evidence="8">
    <location>
        <begin position="268"/>
        <end position="407"/>
    </location>
</feature>
<dbReference type="Pfam" id="PF13614">
    <property type="entry name" value="AAA_31"/>
    <property type="match status" value="1"/>
</dbReference>
<dbReference type="InterPro" id="IPR050445">
    <property type="entry name" value="Bact_polysacc_biosynth/exp"/>
</dbReference>
<organism evidence="9 10">
    <name type="scientific">Modestobacter italicus (strain DSM 44449 / CECT 9708 / BC 501)</name>
    <dbReference type="NCBI Taxonomy" id="2732864"/>
    <lineage>
        <taxon>Bacteria</taxon>
        <taxon>Bacillati</taxon>
        <taxon>Actinomycetota</taxon>
        <taxon>Actinomycetes</taxon>
        <taxon>Geodermatophilales</taxon>
        <taxon>Geodermatophilaceae</taxon>
        <taxon>Modestobacter</taxon>
    </lineage>
</organism>
<dbReference type="InterPro" id="IPR025669">
    <property type="entry name" value="AAA_dom"/>
</dbReference>
<dbReference type="CDD" id="cd05387">
    <property type="entry name" value="BY-kinase"/>
    <property type="match status" value="1"/>
</dbReference>
<dbReference type="Gene3D" id="3.40.50.300">
    <property type="entry name" value="P-loop containing nucleotide triphosphate hydrolases"/>
    <property type="match status" value="1"/>
</dbReference>
<evidence type="ECO:0000313" key="10">
    <source>
        <dbReference type="Proteomes" id="UP000006461"/>
    </source>
</evidence>
<dbReference type="eggNOG" id="COG0489">
    <property type="taxonomic scope" value="Bacteria"/>
</dbReference>
<dbReference type="GO" id="GO:0005886">
    <property type="term" value="C:plasma membrane"/>
    <property type="evidence" value="ECO:0007669"/>
    <property type="project" value="TreeGrafter"/>
</dbReference>
<dbReference type="STRING" id="477641.MODMU_2689"/>
<feature type="transmembrane region" description="Helical" evidence="7">
    <location>
        <begin position="21"/>
        <end position="40"/>
    </location>
</feature>
<dbReference type="EC" id="2.7.10.2" evidence="9"/>
<dbReference type="PANTHER" id="PTHR32309:SF31">
    <property type="entry name" value="CAPSULAR EXOPOLYSACCHARIDE FAMILY"/>
    <property type="match status" value="1"/>
</dbReference>
<dbReference type="AlphaFoldDB" id="I4EXK5"/>
<reference evidence="9 10" key="1">
    <citation type="journal article" date="2012" name="J. Bacteriol.">
        <title>Genome Sequence of Radiation-Resistant Modestobacter marinus Strain BC501, a Representative Actinobacterium That Thrives on Calcareous Stone Surfaces.</title>
        <authorList>
            <person name="Normand P."/>
            <person name="Gury J."/>
            <person name="Pujic P."/>
            <person name="Chouaia B."/>
            <person name="Crotti E."/>
            <person name="Brusetti L."/>
            <person name="Daffonchio D."/>
            <person name="Vacherie B."/>
            <person name="Barbe V."/>
            <person name="Medigue C."/>
            <person name="Calteau A."/>
            <person name="Ghodhbane-Gtari F."/>
            <person name="Essoussi I."/>
            <person name="Nouioui I."/>
            <person name="Abbassi-Ghozzi I."/>
            <person name="Gtari M."/>
        </authorList>
    </citation>
    <scope>NUCLEOTIDE SEQUENCE [LARGE SCALE GENOMIC DNA]</scope>
    <source>
        <strain evidence="10">BC 501</strain>
    </source>
</reference>
<protein>
    <submittedName>
        <fullName evidence="9">Non-specific protein-tyrosine kinase</fullName>
        <ecNumber evidence="9">2.7.10.2</ecNumber>
    </submittedName>
</protein>
<evidence type="ECO:0000256" key="7">
    <source>
        <dbReference type="SAM" id="Phobius"/>
    </source>
</evidence>
<dbReference type="KEGG" id="mmar:MODMU_2689"/>
<accession>I4EXK5</accession>
<evidence type="ECO:0000256" key="4">
    <source>
        <dbReference type="ARBA" id="ARBA00022840"/>
    </source>
</evidence>
<dbReference type="GO" id="GO:0005524">
    <property type="term" value="F:ATP binding"/>
    <property type="evidence" value="ECO:0007669"/>
    <property type="project" value="UniProtKB-KW"/>
</dbReference>
<dbReference type="GO" id="GO:0004715">
    <property type="term" value="F:non-membrane spanning protein tyrosine kinase activity"/>
    <property type="evidence" value="ECO:0007669"/>
    <property type="project" value="UniProtKB-EC"/>
</dbReference>
<dbReference type="HOGENOM" id="CLU_009912_4_1_11"/>
<keyword evidence="1 9" id="KW-0808">Transferase</keyword>
<feature type="compositionally biased region" description="Basic and acidic residues" evidence="6">
    <location>
        <begin position="446"/>
        <end position="459"/>
    </location>
</feature>
<keyword evidence="7" id="KW-0472">Membrane</keyword>
<dbReference type="NCBIfam" id="TIGR01007">
    <property type="entry name" value="eps_fam"/>
    <property type="match status" value="1"/>
</dbReference>
<dbReference type="eggNOG" id="COG3944">
    <property type="taxonomic scope" value="Bacteria"/>
</dbReference>
<keyword evidence="5 9" id="KW-0829">Tyrosine-protein kinase</keyword>
<proteinExistence type="predicted"/>
<dbReference type="EMBL" id="FO203431">
    <property type="protein sequence ID" value="CCH88118.1"/>
    <property type="molecule type" value="Genomic_DNA"/>
</dbReference>
<keyword evidence="7" id="KW-0812">Transmembrane</keyword>
<dbReference type="OMA" id="NTFMVDI"/>
<sequence length="497" mass="53183">MDGGQLLFDDVLETIRARKRWIAGGVLLGVLLAALLSWTAERTYSSTSRLFVSVTGPPDQTAPLDADTFAQQRMASYVRVLTGEEMAQRVVDDLRLPLTADQLAQQIAVTPLPGTVILQVTVTDSAPQRAQDIAESLQRQFTARLDELETPDGRTTPTVQIETLQAPDFDPEPTSPGWRRNVMLGAALGLLLGSAAALARQRTDTTVRREEQVRRSVGTELLGRVFEDQQRAAHPVSPVLDGESLTAEAYRALRVNLRHVEGGAPQVVVVTSALPGEGASTVAVRLSVSLARSGSRVLLVDGNLRRPRVARYLGLDEHGPGLTDVLAGTADLREATQAWGDGRLVVLGAGPLPTETDAVLDSARLRGLLGVLRDSHDFVVIDTPPLLPVIDAAAVSALADGCLLVVRFGRTREADLTEAAVTLERVHARLLGVVLNRVPRGRDIEARGRAYPADADRGGPDVPDVPDGDDDGSRSRLDRDPAADHTPSRATRAGDPA</sequence>
<evidence type="ECO:0000256" key="6">
    <source>
        <dbReference type="SAM" id="MobiDB-lite"/>
    </source>
</evidence>
<keyword evidence="4" id="KW-0067">ATP-binding</keyword>
<dbReference type="InterPro" id="IPR005702">
    <property type="entry name" value="Wzc-like_C"/>
</dbReference>
<name>I4EXK5_MODI5</name>
<dbReference type="SUPFAM" id="SSF52540">
    <property type="entry name" value="P-loop containing nucleoside triphosphate hydrolases"/>
    <property type="match status" value="1"/>
</dbReference>
<evidence type="ECO:0000259" key="8">
    <source>
        <dbReference type="Pfam" id="PF13614"/>
    </source>
</evidence>